<dbReference type="AlphaFoldDB" id="A0AA88A604"/>
<evidence type="ECO:0000313" key="2">
    <source>
        <dbReference type="EMBL" id="GMN45217.1"/>
    </source>
</evidence>
<reference evidence="2" key="1">
    <citation type="submission" date="2023-07" db="EMBL/GenBank/DDBJ databases">
        <title>draft genome sequence of fig (Ficus carica).</title>
        <authorList>
            <person name="Takahashi T."/>
            <person name="Nishimura K."/>
        </authorList>
    </citation>
    <scope>NUCLEOTIDE SEQUENCE</scope>
</reference>
<dbReference type="Gene3D" id="2.60.120.330">
    <property type="entry name" value="B-lactam Antibiotic, Isopenicillin N Synthase, Chain"/>
    <property type="match status" value="1"/>
</dbReference>
<accession>A0AA88A604</accession>
<evidence type="ECO:0000259" key="1">
    <source>
        <dbReference type="Pfam" id="PF03171"/>
    </source>
</evidence>
<dbReference type="PANTHER" id="PTHR47990">
    <property type="entry name" value="2-OXOGLUTARATE (2OG) AND FE(II)-DEPENDENT OXYGENASE SUPERFAMILY PROTEIN-RELATED"/>
    <property type="match status" value="1"/>
</dbReference>
<sequence length="119" mass="13223">MARSWPSDGGRRMSGMAGQVMKYKASPEGEYTSGLHPHINKLMSVILCDDQVAGLEVETKDGQWLNLALSPNFYIFVVGDPLMAWSNGRMHAVRHRVIMSGEKDRYSLGAFAVPIKEEP</sequence>
<feature type="domain" description="Isopenicillin N synthase-like Fe(2+) 2OG dioxygenase" evidence="1">
    <location>
        <begin position="19"/>
        <end position="111"/>
    </location>
</feature>
<gene>
    <name evidence="2" type="ORF">TIFTF001_014407</name>
</gene>
<dbReference type="SUPFAM" id="SSF51197">
    <property type="entry name" value="Clavaminate synthase-like"/>
    <property type="match status" value="1"/>
</dbReference>
<dbReference type="Pfam" id="PF03171">
    <property type="entry name" value="2OG-FeII_Oxy"/>
    <property type="match status" value="1"/>
</dbReference>
<proteinExistence type="predicted"/>
<dbReference type="InterPro" id="IPR050231">
    <property type="entry name" value="Iron_ascorbate_oxido_reductase"/>
</dbReference>
<organism evidence="2 3">
    <name type="scientific">Ficus carica</name>
    <name type="common">Common fig</name>
    <dbReference type="NCBI Taxonomy" id="3494"/>
    <lineage>
        <taxon>Eukaryota</taxon>
        <taxon>Viridiplantae</taxon>
        <taxon>Streptophyta</taxon>
        <taxon>Embryophyta</taxon>
        <taxon>Tracheophyta</taxon>
        <taxon>Spermatophyta</taxon>
        <taxon>Magnoliopsida</taxon>
        <taxon>eudicotyledons</taxon>
        <taxon>Gunneridae</taxon>
        <taxon>Pentapetalae</taxon>
        <taxon>rosids</taxon>
        <taxon>fabids</taxon>
        <taxon>Rosales</taxon>
        <taxon>Moraceae</taxon>
        <taxon>Ficeae</taxon>
        <taxon>Ficus</taxon>
    </lineage>
</organism>
<protein>
    <recommendedName>
        <fullName evidence="1">Isopenicillin N synthase-like Fe(2+) 2OG dioxygenase domain-containing protein</fullName>
    </recommendedName>
</protein>
<comment type="caution">
    <text evidence="2">The sequence shown here is derived from an EMBL/GenBank/DDBJ whole genome shotgun (WGS) entry which is preliminary data.</text>
</comment>
<name>A0AA88A604_FICCA</name>
<dbReference type="EMBL" id="BTGU01000020">
    <property type="protein sequence ID" value="GMN45217.1"/>
    <property type="molecule type" value="Genomic_DNA"/>
</dbReference>
<keyword evidence="3" id="KW-1185">Reference proteome</keyword>
<dbReference type="InterPro" id="IPR027443">
    <property type="entry name" value="IPNS-like_sf"/>
</dbReference>
<evidence type="ECO:0000313" key="3">
    <source>
        <dbReference type="Proteomes" id="UP001187192"/>
    </source>
</evidence>
<dbReference type="Proteomes" id="UP001187192">
    <property type="component" value="Unassembled WGS sequence"/>
</dbReference>
<dbReference type="InterPro" id="IPR044861">
    <property type="entry name" value="IPNS-like_FE2OG_OXY"/>
</dbReference>